<dbReference type="Proteomes" id="UP001060085">
    <property type="component" value="Linkage Group LG01"/>
</dbReference>
<gene>
    <name evidence="1" type="ORF">M9H77_00843</name>
</gene>
<accession>A0ACC0C4A2</accession>
<keyword evidence="2" id="KW-1185">Reference proteome</keyword>
<dbReference type="EMBL" id="CM044701">
    <property type="protein sequence ID" value="KAI5679616.1"/>
    <property type="molecule type" value="Genomic_DNA"/>
</dbReference>
<evidence type="ECO:0000313" key="1">
    <source>
        <dbReference type="EMBL" id="KAI5679616.1"/>
    </source>
</evidence>
<name>A0ACC0C4A2_CATRO</name>
<evidence type="ECO:0000313" key="2">
    <source>
        <dbReference type="Proteomes" id="UP001060085"/>
    </source>
</evidence>
<reference evidence="2" key="1">
    <citation type="journal article" date="2023" name="Nat. Plants">
        <title>Single-cell RNA sequencing provides a high-resolution roadmap for understanding the multicellular compartmentation of specialized metabolism.</title>
        <authorList>
            <person name="Sun S."/>
            <person name="Shen X."/>
            <person name="Li Y."/>
            <person name="Li Y."/>
            <person name="Wang S."/>
            <person name="Li R."/>
            <person name="Zhang H."/>
            <person name="Shen G."/>
            <person name="Guo B."/>
            <person name="Wei J."/>
            <person name="Xu J."/>
            <person name="St-Pierre B."/>
            <person name="Chen S."/>
            <person name="Sun C."/>
        </authorList>
    </citation>
    <scope>NUCLEOTIDE SEQUENCE [LARGE SCALE GENOMIC DNA]</scope>
</reference>
<sequence length="638" mass="71947">MSSSAKSSHENHRNHLLLPKSLLRNQSFPVSHPNPNLDFVDKDDVISDNFRNSDYSSCPHLLQFRSELGNNPFRNLQDCFRVRPLGRASVRREPPHEIVQCGACKQAPPRLYACVTCAVVSCHLHASSHASDLAGAGEDDGSSIASSSHAIAVDVDRAELFCCVCKDQVYDRDFDAAVVLAQTAASTIGSIPGPSPPHHAENMRKRRRVEYKPWTPDLKEQALIVEKSSPLQSQPIRLGESDSELPWGLRGLNNLGNTCFMNSVLQALLHTPPLRNYFLSDKHNRYFCQKKNNVNPSNRDTNNTTNKKSAKLCLACDLDAIFSAVFSGDRTPYSPAKFLYSWWQHASNLASYEQQDAHEFFISILDGIHEKMQNDKRKLQNQGSGDCCIAHRVFSGILRSDVMCTACGFTSTTYDPCIDISLDLEPNLAGSSKRTSAKSNPYIGEADSTNSSESTGFSTLMGCLDRFTRPERLGSDQKFFCQQCQVRQESLKQMSIRKLPLVSCFHIKRFEHSHIKKMSRKIDRYLQFPFSLDMAPYLSSSILRSRFGNRLFPFDGDEPDAKSELSSEFELFAVITHTGKLDAGHYVTYLRLSNQWYKCDDAWITQVNDNIVRAAQGYMIFYVQKMLYYRASERQVAS</sequence>
<protein>
    <submittedName>
        <fullName evidence="1">Uncharacterized protein</fullName>
    </submittedName>
</protein>
<comment type="caution">
    <text evidence="1">The sequence shown here is derived from an EMBL/GenBank/DDBJ whole genome shotgun (WGS) entry which is preliminary data.</text>
</comment>
<proteinExistence type="predicted"/>
<organism evidence="1 2">
    <name type="scientific">Catharanthus roseus</name>
    <name type="common">Madagascar periwinkle</name>
    <name type="synonym">Vinca rosea</name>
    <dbReference type="NCBI Taxonomy" id="4058"/>
    <lineage>
        <taxon>Eukaryota</taxon>
        <taxon>Viridiplantae</taxon>
        <taxon>Streptophyta</taxon>
        <taxon>Embryophyta</taxon>
        <taxon>Tracheophyta</taxon>
        <taxon>Spermatophyta</taxon>
        <taxon>Magnoliopsida</taxon>
        <taxon>eudicotyledons</taxon>
        <taxon>Gunneridae</taxon>
        <taxon>Pentapetalae</taxon>
        <taxon>asterids</taxon>
        <taxon>lamiids</taxon>
        <taxon>Gentianales</taxon>
        <taxon>Apocynaceae</taxon>
        <taxon>Rauvolfioideae</taxon>
        <taxon>Vinceae</taxon>
        <taxon>Catharanthinae</taxon>
        <taxon>Catharanthus</taxon>
    </lineage>
</organism>